<organism evidence="2">
    <name type="scientific">Brachypodium distachyon</name>
    <name type="common">Purple false brome</name>
    <name type="synonym">Trachynia distachya</name>
    <dbReference type="NCBI Taxonomy" id="15368"/>
    <lineage>
        <taxon>Eukaryota</taxon>
        <taxon>Viridiplantae</taxon>
        <taxon>Streptophyta</taxon>
        <taxon>Embryophyta</taxon>
        <taxon>Tracheophyta</taxon>
        <taxon>Spermatophyta</taxon>
        <taxon>Magnoliopsida</taxon>
        <taxon>Liliopsida</taxon>
        <taxon>Poales</taxon>
        <taxon>Poaceae</taxon>
        <taxon>BOP clade</taxon>
        <taxon>Pooideae</taxon>
        <taxon>Stipodae</taxon>
        <taxon>Brachypodieae</taxon>
        <taxon>Brachypodium</taxon>
    </lineage>
</organism>
<dbReference type="EMBL" id="CM000880">
    <property type="protein sequence ID" value="KQK14834.1"/>
    <property type="molecule type" value="Genomic_DNA"/>
</dbReference>
<accession>A0A0Q3RPB8</accession>
<evidence type="ECO:0000313" key="3">
    <source>
        <dbReference type="EnsemblPlants" id="KQK14834"/>
    </source>
</evidence>
<feature type="compositionally biased region" description="Basic and acidic residues" evidence="1">
    <location>
        <begin position="103"/>
        <end position="113"/>
    </location>
</feature>
<reference evidence="2" key="2">
    <citation type="submission" date="2017-06" db="EMBL/GenBank/DDBJ databases">
        <title>WGS assembly of Brachypodium distachyon.</title>
        <authorList>
            <consortium name="The International Brachypodium Initiative"/>
            <person name="Lucas S."/>
            <person name="Harmon-Smith M."/>
            <person name="Lail K."/>
            <person name="Tice H."/>
            <person name="Grimwood J."/>
            <person name="Bruce D."/>
            <person name="Barry K."/>
            <person name="Shu S."/>
            <person name="Lindquist E."/>
            <person name="Wang M."/>
            <person name="Pitluck S."/>
            <person name="Vogel J.P."/>
            <person name="Garvin D.F."/>
            <person name="Mockler T.C."/>
            <person name="Schmutz J."/>
            <person name="Rokhsar D."/>
            <person name="Bevan M.W."/>
        </authorList>
    </citation>
    <scope>NUCLEOTIDE SEQUENCE</scope>
    <source>
        <strain evidence="2">Bd21</strain>
    </source>
</reference>
<dbReference type="STRING" id="15368.A0A0Q3RPB8"/>
<sequence length="113" mass="12964">MEKEQMKMAILRQEQTFRHQVNELHRVYQVQKQLMTEVHVVKMNWAQAGGDTQAEAMVETNHLQCYNFDLELTLATGSDRRKQEMASNSDSGATVSSSTSAESELRQRFPESN</sequence>
<keyword evidence="4" id="KW-1185">Reference proteome</keyword>
<dbReference type="InParanoid" id="A0A0Q3RPB8"/>
<protein>
    <submittedName>
        <fullName evidence="2 3">Uncharacterized protein</fullName>
    </submittedName>
</protein>
<gene>
    <name evidence="2" type="ORF">BRADI_1g18880v3</name>
</gene>
<dbReference type="PANTHER" id="PTHR33167">
    <property type="entry name" value="TRANSCRIPTION FACTOR, PUTATIVE (DUF863)-RELATED"/>
    <property type="match status" value="1"/>
</dbReference>
<reference evidence="2 3" key="1">
    <citation type="journal article" date="2010" name="Nature">
        <title>Genome sequencing and analysis of the model grass Brachypodium distachyon.</title>
        <authorList>
            <consortium name="International Brachypodium Initiative"/>
        </authorList>
    </citation>
    <scope>NUCLEOTIDE SEQUENCE [LARGE SCALE GENOMIC DNA]</scope>
    <source>
        <strain evidence="2 3">Bd21</strain>
    </source>
</reference>
<dbReference type="ExpressionAtlas" id="A0A0Q3RPB8">
    <property type="expression patterns" value="baseline"/>
</dbReference>
<feature type="compositionally biased region" description="Low complexity" evidence="1">
    <location>
        <begin position="86"/>
        <end position="102"/>
    </location>
</feature>
<dbReference type="Gramene" id="KQK14834">
    <property type="protein sequence ID" value="KQK14834"/>
    <property type="gene ID" value="BRADI_1g18880v3"/>
</dbReference>
<feature type="non-terminal residue" evidence="2">
    <location>
        <position position="113"/>
    </location>
</feature>
<evidence type="ECO:0000256" key="1">
    <source>
        <dbReference type="SAM" id="MobiDB-lite"/>
    </source>
</evidence>
<proteinExistence type="predicted"/>
<dbReference type="AlphaFoldDB" id="A0A0Q3RPB8"/>
<name>A0A0Q3RPB8_BRADI</name>
<feature type="region of interest" description="Disordered" evidence="1">
    <location>
        <begin position="79"/>
        <end position="113"/>
    </location>
</feature>
<dbReference type="OrthoDB" id="666348at2759"/>
<dbReference type="FunCoup" id="A0A0Q3RPB8">
    <property type="interactions" value="700"/>
</dbReference>
<evidence type="ECO:0000313" key="2">
    <source>
        <dbReference type="EMBL" id="KQK14834.1"/>
    </source>
</evidence>
<evidence type="ECO:0000313" key="4">
    <source>
        <dbReference type="Proteomes" id="UP000008810"/>
    </source>
</evidence>
<dbReference type="EnsemblPlants" id="KQK14834">
    <property type="protein sequence ID" value="KQK14834"/>
    <property type="gene ID" value="BRADI_1g18880v3"/>
</dbReference>
<dbReference type="Proteomes" id="UP000008810">
    <property type="component" value="Chromosome 1"/>
</dbReference>
<dbReference type="PANTHER" id="PTHR33167:SF52">
    <property type="entry name" value="EXPRESSED PROTEIN"/>
    <property type="match status" value="1"/>
</dbReference>
<reference evidence="3" key="3">
    <citation type="submission" date="2018-08" db="UniProtKB">
        <authorList>
            <consortium name="EnsemblPlants"/>
        </authorList>
    </citation>
    <scope>IDENTIFICATION</scope>
    <source>
        <strain evidence="3">cv. Bd21</strain>
    </source>
</reference>